<dbReference type="PANTHER" id="PTHR21402:SF5">
    <property type="entry name" value="GAMETOCYTE SPECIFIC FACTOR 1"/>
    <property type="match status" value="1"/>
</dbReference>
<dbReference type="EMBL" id="CACVKT020001346">
    <property type="protein sequence ID" value="CAC5366821.1"/>
    <property type="molecule type" value="Genomic_DNA"/>
</dbReference>
<dbReference type="PANTHER" id="PTHR21402">
    <property type="entry name" value="GAMETOCYTE SPECIFIC FACTOR 1-RELATED"/>
    <property type="match status" value="1"/>
</dbReference>
<feature type="region of interest" description="Disordered" evidence="5">
    <location>
        <begin position="137"/>
        <end position="181"/>
    </location>
</feature>
<evidence type="ECO:0000259" key="6">
    <source>
        <dbReference type="PROSITE" id="PS51800"/>
    </source>
</evidence>
<feature type="compositionally biased region" description="Basic and acidic residues" evidence="5">
    <location>
        <begin position="212"/>
        <end position="222"/>
    </location>
</feature>
<dbReference type="InterPro" id="IPR051591">
    <property type="entry name" value="UPF0224_FAM112_RNA_Proc"/>
</dbReference>
<dbReference type="GO" id="GO:0008270">
    <property type="term" value="F:zinc ion binding"/>
    <property type="evidence" value="ECO:0007669"/>
    <property type="project" value="UniProtKB-KW"/>
</dbReference>
<feature type="domain" description="CHHC U11-48K-type" evidence="6">
    <location>
        <begin position="67"/>
        <end position="94"/>
    </location>
</feature>
<dbReference type="AlphaFoldDB" id="A0A6J8AHU9"/>
<dbReference type="InterPro" id="IPR022776">
    <property type="entry name" value="TRM13/UPF0224_CHHC_Znf_dom"/>
</dbReference>
<evidence type="ECO:0000256" key="4">
    <source>
        <dbReference type="SAM" id="Coils"/>
    </source>
</evidence>
<feature type="domain" description="CHHC U11-48K-type" evidence="6">
    <location>
        <begin position="99"/>
        <end position="126"/>
    </location>
</feature>
<evidence type="ECO:0000256" key="1">
    <source>
        <dbReference type="ARBA" id="ARBA00022723"/>
    </source>
</evidence>
<evidence type="ECO:0000256" key="5">
    <source>
        <dbReference type="SAM" id="MobiDB-lite"/>
    </source>
</evidence>
<reference evidence="7 8" key="1">
    <citation type="submission" date="2020-06" db="EMBL/GenBank/DDBJ databases">
        <authorList>
            <person name="Li R."/>
            <person name="Bekaert M."/>
        </authorList>
    </citation>
    <scope>NUCLEOTIDE SEQUENCE [LARGE SCALE GENOMIC DNA]</scope>
    <source>
        <strain evidence="8">wild</strain>
    </source>
</reference>
<dbReference type="Pfam" id="PF05253">
    <property type="entry name" value="zf-U11-48K"/>
    <property type="match status" value="2"/>
</dbReference>
<feature type="region of interest" description="Disordered" evidence="5">
    <location>
        <begin position="356"/>
        <end position="413"/>
    </location>
</feature>
<accession>A0A6J8AHU9</accession>
<proteinExistence type="predicted"/>
<sequence length="536" mass="59553">MDNIRKCMTALHVLCKDGSISSAHTNKFFRYFTNPTCRHHPIASYARTNFNENIGMAYYNIPDPEQLIECPYDKVHMVAAKRMQYHLMKCRRNFTGREFATCPFNARHEMPKPELRYHIANCPDKAMLEPILSYEQSKNQEDGKNFKGCTDLPKYDDQSRPGRSAENWDEEIPDNPRIGVDPSYFARMEYKDMSGMSRSEKKSWRNQCHLPPDQRKYPLQEKQEEEEDGQLRKPRIQASKFMIAQPPPQQSQVLSYSLAMAGIGRGGAAMNPEIPQAAGRAQKMAAVGRGRVESVPAVGRGMATSMPPAGRAMGRASALNYAQNMNGTSQVNGMMSINNYAQNMNGTAQVNGMMSNGEKSKTVPPGFNSQFAASDREEERALPGQFADFDDGEGENTKLIGGNKENESPPAPARAPAGIGRGVGLLPPSAFSVGLGRGVLRDMEGAPASPSFVVVKVNTAPSDTGEMSRVSPVQEGSINANFEDAKKREIKKIEKKLKQIELLEEKHDEGYSYNKDEELKVKAKDKLLKALEELTL</sequence>
<dbReference type="OrthoDB" id="10069248at2759"/>
<keyword evidence="3" id="KW-0862">Zinc</keyword>
<dbReference type="PROSITE" id="PS51800">
    <property type="entry name" value="ZF_CHHC_U11_48K"/>
    <property type="match status" value="2"/>
</dbReference>
<feature type="region of interest" description="Disordered" evidence="5">
    <location>
        <begin position="195"/>
        <end position="232"/>
    </location>
</feature>
<keyword evidence="2" id="KW-0863">Zinc-finger</keyword>
<feature type="coiled-coil region" evidence="4">
    <location>
        <begin position="483"/>
        <end position="534"/>
    </location>
</feature>
<dbReference type="SUPFAM" id="SSF57667">
    <property type="entry name" value="beta-beta-alpha zinc fingers"/>
    <property type="match status" value="1"/>
</dbReference>
<evidence type="ECO:0000256" key="2">
    <source>
        <dbReference type="ARBA" id="ARBA00022771"/>
    </source>
</evidence>
<keyword evidence="4" id="KW-0175">Coiled coil</keyword>
<evidence type="ECO:0000313" key="8">
    <source>
        <dbReference type="Proteomes" id="UP000507470"/>
    </source>
</evidence>
<evidence type="ECO:0000313" key="7">
    <source>
        <dbReference type="EMBL" id="CAC5366821.1"/>
    </source>
</evidence>
<name>A0A6J8AHU9_MYTCO</name>
<evidence type="ECO:0000256" key="3">
    <source>
        <dbReference type="ARBA" id="ARBA00022833"/>
    </source>
</evidence>
<dbReference type="Proteomes" id="UP000507470">
    <property type="component" value="Unassembled WGS sequence"/>
</dbReference>
<keyword evidence="8" id="KW-1185">Reference proteome</keyword>
<dbReference type="InterPro" id="IPR036236">
    <property type="entry name" value="Znf_C2H2_sf"/>
</dbReference>
<organism evidence="7 8">
    <name type="scientific">Mytilus coruscus</name>
    <name type="common">Sea mussel</name>
    <dbReference type="NCBI Taxonomy" id="42192"/>
    <lineage>
        <taxon>Eukaryota</taxon>
        <taxon>Metazoa</taxon>
        <taxon>Spiralia</taxon>
        <taxon>Lophotrochozoa</taxon>
        <taxon>Mollusca</taxon>
        <taxon>Bivalvia</taxon>
        <taxon>Autobranchia</taxon>
        <taxon>Pteriomorphia</taxon>
        <taxon>Mytilida</taxon>
        <taxon>Mytiloidea</taxon>
        <taxon>Mytilidae</taxon>
        <taxon>Mytilinae</taxon>
        <taxon>Mytilus</taxon>
    </lineage>
</organism>
<keyword evidence="1" id="KW-0479">Metal-binding</keyword>
<gene>
    <name evidence="7" type="ORF">MCOR_6958</name>
</gene>
<protein>
    <recommendedName>
        <fullName evidence="6">CHHC U11-48K-type domain-containing protein</fullName>
    </recommendedName>
</protein>